<keyword evidence="5" id="KW-0233">DNA recombination</keyword>
<dbReference type="InterPro" id="IPR010998">
    <property type="entry name" value="Integrase_recombinase_N"/>
</dbReference>
<keyword evidence="3" id="KW-0229">DNA integration</keyword>
<dbReference type="RefSeq" id="WP_308457109.1">
    <property type="nucleotide sequence ID" value="NZ_JAJEQM010000022.1"/>
</dbReference>
<dbReference type="InterPro" id="IPR050090">
    <property type="entry name" value="Tyrosine_recombinase_XerCD"/>
</dbReference>
<dbReference type="GO" id="GO:0015074">
    <property type="term" value="P:DNA integration"/>
    <property type="evidence" value="ECO:0007669"/>
    <property type="project" value="UniProtKB-KW"/>
</dbReference>
<evidence type="ECO:0000256" key="6">
    <source>
        <dbReference type="PROSITE-ProRule" id="PRU01248"/>
    </source>
</evidence>
<evidence type="ECO:0000259" key="7">
    <source>
        <dbReference type="PROSITE" id="PS50943"/>
    </source>
</evidence>
<dbReference type="InterPro" id="IPR010982">
    <property type="entry name" value="Lambda_DNA-bd_dom_sf"/>
</dbReference>
<evidence type="ECO:0000256" key="1">
    <source>
        <dbReference type="ARBA" id="ARBA00003283"/>
    </source>
</evidence>
<reference evidence="10 11" key="1">
    <citation type="submission" date="2021-10" db="EMBL/GenBank/DDBJ databases">
        <title>Anaerobic single-cell dispensing facilitates the cultivation of human gut bacteria.</title>
        <authorList>
            <person name="Afrizal A."/>
        </authorList>
    </citation>
    <scope>NUCLEOTIDE SEQUENCE [LARGE SCALE GENOMIC DNA]</scope>
    <source>
        <strain evidence="10 11">CLA-AA-H232</strain>
    </source>
</reference>
<dbReference type="GO" id="GO:0003677">
    <property type="term" value="F:DNA binding"/>
    <property type="evidence" value="ECO:0007669"/>
    <property type="project" value="UniProtKB-UniRule"/>
</dbReference>
<evidence type="ECO:0000256" key="5">
    <source>
        <dbReference type="ARBA" id="ARBA00023172"/>
    </source>
</evidence>
<dbReference type="InterPro" id="IPR001387">
    <property type="entry name" value="Cro/C1-type_HTH"/>
</dbReference>
<protein>
    <submittedName>
        <fullName evidence="10">Tyrosine-type recombinase/integrase</fullName>
    </submittedName>
</protein>
<dbReference type="InterPro" id="IPR002104">
    <property type="entry name" value="Integrase_catalytic"/>
</dbReference>
<dbReference type="SUPFAM" id="SSF47413">
    <property type="entry name" value="lambda repressor-like DNA-binding domains"/>
    <property type="match status" value="1"/>
</dbReference>
<comment type="caution">
    <text evidence="10">The sequence shown here is derived from an EMBL/GenBank/DDBJ whole genome shotgun (WGS) entry which is preliminary data.</text>
</comment>
<feature type="domain" description="Tyr recombinase" evidence="8">
    <location>
        <begin position="244"/>
        <end position="444"/>
    </location>
</feature>
<feature type="domain" description="HTH cro/C1-type" evidence="7">
    <location>
        <begin position="142"/>
        <end position="194"/>
    </location>
</feature>
<evidence type="ECO:0000256" key="3">
    <source>
        <dbReference type="ARBA" id="ARBA00022908"/>
    </source>
</evidence>
<comment type="function">
    <text evidence="1">Site-specific tyrosine recombinase, which acts by catalyzing the cutting and rejoining of the recombining DNA molecules.</text>
</comment>
<dbReference type="PROSITE" id="PS51898">
    <property type="entry name" value="TYR_RECOMBINASE"/>
    <property type="match status" value="1"/>
</dbReference>
<dbReference type="Pfam" id="PF14659">
    <property type="entry name" value="Phage_int_SAM_3"/>
    <property type="match status" value="1"/>
</dbReference>
<organism evidence="10 11">
    <name type="scientific">Hominilimicola fabiformis</name>
    <dbReference type="NCBI Taxonomy" id="2885356"/>
    <lineage>
        <taxon>Bacteria</taxon>
        <taxon>Bacillati</taxon>
        <taxon>Bacillota</taxon>
        <taxon>Clostridia</taxon>
        <taxon>Eubacteriales</taxon>
        <taxon>Oscillospiraceae</taxon>
        <taxon>Hominilimicola</taxon>
    </lineage>
</organism>
<keyword evidence="11" id="KW-1185">Reference proteome</keyword>
<dbReference type="CDD" id="cd01189">
    <property type="entry name" value="INT_ICEBs1_C_like"/>
    <property type="match status" value="1"/>
</dbReference>
<dbReference type="GO" id="GO:0006310">
    <property type="term" value="P:DNA recombination"/>
    <property type="evidence" value="ECO:0007669"/>
    <property type="project" value="UniProtKB-KW"/>
</dbReference>
<name>A0AAE3E197_9FIRM</name>
<dbReference type="PROSITE" id="PS50943">
    <property type="entry name" value="HTH_CROC1"/>
    <property type="match status" value="1"/>
</dbReference>
<feature type="domain" description="Core-binding (CB)" evidence="9">
    <location>
        <begin position="68"/>
        <end position="150"/>
    </location>
</feature>
<dbReference type="Gene3D" id="1.10.150.130">
    <property type="match status" value="1"/>
</dbReference>
<dbReference type="SUPFAM" id="SSF56349">
    <property type="entry name" value="DNA breaking-rejoining enzymes"/>
    <property type="match status" value="1"/>
</dbReference>
<dbReference type="PANTHER" id="PTHR30349:SF41">
    <property type="entry name" value="INTEGRASE_RECOMBINASE PROTEIN MJ0367-RELATED"/>
    <property type="match status" value="1"/>
</dbReference>
<gene>
    <name evidence="10" type="ORF">LKE05_12885</name>
</gene>
<dbReference type="AlphaFoldDB" id="A0AAE3E197"/>
<dbReference type="PANTHER" id="PTHR30349">
    <property type="entry name" value="PHAGE INTEGRASE-RELATED"/>
    <property type="match status" value="1"/>
</dbReference>
<keyword evidence="4 6" id="KW-0238">DNA-binding</keyword>
<sequence>MATVRKRGNTYQIRVSAGYDSKGNQIIKSKTWKPSPTMTERQIKKELETQTVLFEQQVQNGQFLDGNITVSEFIERWFKEYAESQLKVRTLQSYKDLVPRITQALGHIKLCKLQPHHLMEFYNNLTESGIRLDTKYKAIPNLKEIVTDAGYTQKSLSAAANVGVSTVRACYEGRNVSKDTVNKLSAALNRKDIFQPVNSNNTLADTTIVKYHRILSSILTTAVQWQVIPSNPCNRVKPPHVEYKEAPVLDELQLDNLINCLDNEPFEYKTAIMLVIYTGMRRGELCGLNWSDIDFERNLVHITKAILYTPEQGIFEDTPKSRQSSRAINIPQEMITLLKQWKIEQCKQKLLLGDQWKNADKVFTSSNGDVMRPDSLTSWFQRFIKRNNLPNAHLHTLRHVSATLLIAGGVDVATVSSRLGHANKSTTLNIYTHAIKSADAAAANLLQDMLHPQKRYQNEH</sequence>
<dbReference type="Pfam" id="PF00589">
    <property type="entry name" value="Phage_integrase"/>
    <property type="match status" value="1"/>
</dbReference>
<comment type="similarity">
    <text evidence="2">Belongs to the 'phage' integrase family.</text>
</comment>
<proteinExistence type="inferred from homology"/>
<dbReference type="InterPro" id="IPR011010">
    <property type="entry name" value="DNA_brk_join_enz"/>
</dbReference>
<dbReference type="Proteomes" id="UP001198242">
    <property type="component" value="Unassembled WGS sequence"/>
</dbReference>
<dbReference type="EMBL" id="JAJEQM010000022">
    <property type="protein sequence ID" value="MCC2211676.1"/>
    <property type="molecule type" value="Genomic_DNA"/>
</dbReference>
<evidence type="ECO:0000313" key="10">
    <source>
        <dbReference type="EMBL" id="MCC2211676.1"/>
    </source>
</evidence>
<evidence type="ECO:0000256" key="2">
    <source>
        <dbReference type="ARBA" id="ARBA00008857"/>
    </source>
</evidence>
<dbReference type="PROSITE" id="PS51900">
    <property type="entry name" value="CB"/>
    <property type="match status" value="1"/>
</dbReference>
<evidence type="ECO:0000313" key="11">
    <source>
        <dbReference type="Proteomes" id="UP001198242"/>
    </source>
</evidence>
<dbReference type="CDD" id="cd00093">
    <property type="entry name" value="HTH_XRE"/>
    <property type="match status" value="1"/>
</dbReference>
<dbReference type="InterPro" id="IPR044068">
    <property type="entry name" value="CB"/>
</dbReference>
<dbReference type="InterPro" id="IPR004107">
    <property type="entry name" value="Integrase_SAM-like_N"/>
</dbReference>
<dbReference type="Gene3D" id="1.10.443.10">
    <property type="entry name" value="Intergrase catalytic core"/>
    <property type="match status" value="1"/>
</dbReference>
<accession>A0AAE3E197</accession>
<dbReference type="InterPro" id="IPR013762">
    <property type="entry name" value="Integrase-like_cat_sf"/>
</dbReference>
<evidence type="ECO:0000259" key="9">
    <source>
        <dbReference type="PROSITE" id="PS51900"/>
    </source>
</evidence>
<evidence type="ECO:0000259" key="8">
    <source>
        <dbReference type="PROSITE" id="PS51898"/>
    </source>
</evidence>
<evidence type="ECO:0000256" key="4">
    <source>
        <dbReference type="ARBA" id="ARBA00023125"/>
    </source>
</evidence>